<sequence length="67" mass="7458">MRIVVLAVMSAIMTWLAFLGWSLLKAVWPAAWGDFSTVMPWIAGFCGLFVILFVALLLKVVSNTPRM</sequence>
<accession>A0AAE4G9V6</accession>
<dbReference type="AlphaFoldDB" id="A0AAE4G9V6"/>
<protein>
    <submittedName>
        <fullName evidence="2">Uncharacterized protein</fullName>
    </submittedName>
</protein>
<feature type="transmembrane region" description="Helical" evidence="1">
    <location>
        <begin position="42"/>
        <end position="61"/>
    </location>
</feature>
<keyword evidence="1" id="KW-0812">Transmembrane</keyword>
<dbReference type="RefSeq" id="WP_284076919.1">
    <property type="nucleotide sequence ID" value="NZ_JAVLSM010000007.1"/>
</dbReference>
<evidence type="ECO:0000313" key="2">
    <source>
        <dbReference type="EMBL" id="MDT0337452.1"/>
    </source>
</evidence>
<keyword evidence="1" id="KW-0472">Membrane</keyword>
<name>A0AAE4G9V6_9BURK</name>
<reference evidence="2" key="1">
    <citation type="submission" date="2023-02" db="EMBL/GenBank/DDBJ databases">
        <title>Description of Herbaspirillum huttiense subsp. nephrolepsisexaltata and Herbaspirillum huttiense subsp. lycopersicon.</title>
        <authorList>
            <person name="Poudel M."/>
            <person name="Sharma A."/>
            <person name="Goss E."/>
            <person name="Tapia J.H."/>
            <person name="Harmon C.M."/>
            <person name="Jones J.B."/>
        </authorList>
    </citation>
    <scope>NUCLEOTIDE SEQUENCE</scope>
    <source>
        <strain evidence="2">NC40101</strain>
    </source>
</reference>
<evidence type="ECO:0000256" key="1">
    <source>
        <dbReference type="SAM" id="Phobius"/>
    </source>
</evidence>
<organism evidence="2">
    <name type="scientific">Herbaspirillum huttiense subsp. nephrolepidis</name>
    <dbReference type="NCBI Taxonomy" id="3075126"/>
    <lineage>
        <taxon>Bacteria</taxon>
        <taxon>Pseudomonadati</taxon>
        <taxon>Pseudomonadota</taxon>
        <taxon>Betaproteobacteria</taxon>
        <taxon>Burkholderiales</taxon>
        <taxon>Oxalobacteraceae</taxon>
        <taxon>Herbaspirillum</taxon>
    </lineage>
</organism>
<proteinExistence type="predicted"/>
<keyword evidence="1" id="KW-1133">Transmembrane helix</keyword>
<comment type="caution">
    <text evidence="2">The sequence shown here is derived from an EMBL/GenBank/DDBJ whole genome shotgun (WGS) entry which is preliminary data.</text>
</comment>
<dbReference type="EMBL" id="JAVRAA010000005">
    <property type="protein sequence ID" value="MDT0337452.1"/>
    <property type="molecule type" value="Genomic_DNA"/>
</dbReference>
<gene>
    <name evidence="2" type="ORF">RJN63_11480</name>
</gene>